<dbReference type="SUPFAM" id="SSF52047">
    <property type="entry name" value="RNI-like"/>
    <property type="match status" value="1"/>
</dbReference>
<dbReference type="Gene3D" id="3.80.10.10">
    <property type="entry name" value="Ribonuclease Inhibitor"/>
    <property type="match status" value="1"/>
</dbReference>
<comment type="caution">
    <text evidence="1">The sequence shown here is derived from an EMBL/GenBank/DDBJ whole genome shotgun (WGS) entry which is preliminary data.</text>
</comment>
<dbReference type="EMBL" id="MU157869">
    <property type="protein sequence ID" value="KAF9526606.1"/>
    <property type="molecule type" value="Genomic_DNA"/>
</dbReference>
<dbReference type="AlphaFoldDB" id="A0A9P6JMY3"/>
<dbReference type="InterPro" id="IPR032675">
    <property type="entry name" value="LRR_dom_sf"/>
</dbReference>
<dbReference type="Proteomes" id="UP000807306">
    <property type="component" value="Unassembled WGS sequence"/>
</dbReference>
<sequence>MASVEVGHHDGLPNELFDIILQQLNGDYPTLSQVALTCKLLLSEAQALLYQSLCYTVKVGSLFYSPPDVGPPPRAYILNPSLAKHLKRIVYTESPEGKQHEDMHTILSAAFSNLYPQLKSLEVTFWEGLPPGFLKHGRFKLEVLHMSGSNAPENILRILKRQPELKCLRIASRRRIGIDKIPLPSVANLEVLEGTSSVVLSVLPSRNVKTLVWEPSPLERVQLENFESISAELNALTALSYALSEDLPPFDNIANHLRNLKHLTVEHKWNARATGYARARQSSLIKVMPEYLASLSALRGLTLSISDFHYPQDLDSNHIDKFFLQCPSLRFVDIEQQSGLDSNRVKRQFERWVKRQDGQATKLDKVLQYNKFPRTYYIDSSLFESL</sequence>
<accession>A0A9P6JMY3</accession>
<dbReference type="OrthoDB" id="2745898at2759"/>
<proteinExistence type="predicted"/>
<reference evidence="1" key="1">
    <citation type="submission" date="2020-11" db="EMBL/GenBank/DDBJ databases">
        <authorList>
            <consortium name="DOE Joint Genome Institute"/>
            <person name="Ahrendt S."/>
            <person name="Riley R."/>
            <person name="Andreopoulos W."/>
            <person name="Labutti K."/>
            <person name="Pangilinan J."/>
            <person name="Ruiz-Duenas F.J."/>
            <person name="Barrasa J.M."/>
            <person name="Sanchez-Garcia M."/>
            <person name="Camarero S."/>
            <person name="Miyauchi S."/>
            <person name="Serrano A."/>
            <person name="Linde D."/>
            <person name="Babiker R."/>
            <person name="Drula E."/>
            <person name="Ayuso-Fernandez I."/>
            <person name="Pacheco R."/>
            <person name="Padilla G."/>
            <person name="Ferreira P."/>
            <person name="Barriuso J."/>
            <person name="Kellner H."/>
            <person name="Castanera R."/>
            <person name="Alfaro M."/>
            <person name="Ramirez L."/>
            <person name="Pisabarro A.G."/>
            <person name="Kuo A."/>
            <person name="Tritt A."/>
            <person name="Lipzen A."/>
            <person name="He G."/>
            <person name="Yan M."/>
            <person name="Ng V."/>
            <person name="Cullen D."/>
            <person name="Martin F."/>
            <person name="Rosso M.-N."/>
            <person name="Henrissat B."/>
            <person name="Hibbett D."/>
            <person name="Martinez A.T."/>
            <person name="Grigoriev I.V."/>
        </authorList>
    </citation>
    <scope>NUCLEOTIDE SEQUENCE</scope>
    <source>
        <strain evidence="1">CBS 506.95</strain>
    </source>
</reference>
<evidence type="ECO:0000313" key="2">
    <source>
        <dbReference type="Proteomes" id="UP000807306"/>
    </source>
</evidence>
<name>A0A9P6JMY3_9AGAR</name>
<evidence type="ECO:0000313" key="1">
    <source>
        <dbReference type="EMBL" id="KAF9526606.1"/>
    </source>
</evidence>
<keyword evidence="2" id="KW-1185">Reference proteome</keyword>
<gene>
    <name evidence="1" type="ORF">CPB83DRAFT_857475</name>
</gene>
<organism evidence="1 2">
    <name type="scientific">Crepidotus variabilis</name>
    <dbReference type="NCBI Taxonomy" id="179855"/>
    <lineage>
        <taxon>Eukaryota</taxon>
        <taxon>Fungi</taxon>
        <taxon>Dikarya</taxon>
        <taxon>Basidiomycota</taxon>
        <taxon>Agaricomycotina</taxon>
        <taxon>Agaricomycetes</taxon>
        <taxon>Agaricomycetidae</taxon>
        <taxon>Agaricales</taxon>
        <taxon>Agaricineae</taxon>
        <taxon>Crepidotaceae</taxon>
        <taxon>Crepidotus</taxon>
    </lineage>
</organism>
<protein>
    <submittedName>
        <fullName evidence="1">Uncharacterized protein</fullName>
    </submittedName>
</protein>